<dbReference type="Pfam" id="PF00168">
    <property type="entry name" value="C2"/>
    <property type="match status" value="2"/>
</dbReference>
<dbReference type="GO" id="GO:0055037">
    <property type="term" value="C:recycling endosome"/>
    <property type="evidence" value="ECO:0007669"/>
    <property type="project" value="UniProtKB-SubCell"/>
</dbReference>
<feature type="compositionally biased region" description="Basic and acidic residues" evidence="6">
    <location>
        <begin position="69"/>
        <end position="81"/>
    </location>
</feature>
<dbReference type="InterPro" id="IPR037245">
    <property type="entry name" value="FIP-RBD_C_sf"/>
</dbReference>
<dbReference type="PROSITE" id="PS50004">
    <property type="entry name" value="C2"/>
    <property type="match status" value="1"/>
</dbReference>
<feature type="region of interest" description="Disordered" evidence="6">
    <location>
        <begin position="158"/>
        <end position="188"/>
    </location>
</feature>
<gene>
    <name evidence="10" type="primary">LOC116938851</name>
</gene>
<dbReference type="Pfam" id="PF09457">
    <property type="entry name" value="RBD-FIP"/>
    <property type="match status" value="1"/>
</dbReference>
<evidence type="ECO:0000256" key="5">
    <source>
        <dbReference type="ARBA" id="ARBA00022927"/>
    </source>
</evidence>
<evidence type="ECO:0000259" key="7">
    <source>
        <dbReference type="PROSITE" id="PS50004"/>
    </source>
</evidence>
<keyword evidence="2" id="KW-0813">Transport</keyword>
<comment type="subcellular location">
    <subcellularLocation>
        <location evidence="1">Recycling endosome</location>
    </subcellularLocation>
</comment>
<dbReference type="Gene3D" id="1.20.5.2440">
    <property type="match status" value="1"/>
</dbReference>
<organism evidence="9 10">
    <name type="scientific">Petromyzon marinus</name>
    <name type="common">Sea lamprey</name>
    <dbReference type="NCBI Taxonomy" id="7757"/>
    <lineage>
        <taxon>Eukaryota</taxon>
        <taxon>Metazoa</taxon>
        <taxon>Chordata</taxon>
        <taxon>Craniata</taxon>
        <taxon>Vertebrata</taxon>
        <taxon>Cyclostomata</taxon>
        <taxon>Hyperoartia</taxon>
        <taxon>Petromyzontiformes</taxon>
        <taxon>Petromyzontidae</taxon>
        <taxon>Petromyzon</taxon>
    </lineage>
</organism>
<dbReference type="RefSeq" id="XP_032802461.1">
    <property type="nucleotide sequence ID" value="XM_032946570.1"/>
</dbReference>
<dbReference type="InterPro" id="IPR000008">
    <property type="entry name" value="C2_dom"/>
</dbReference>
<proteinExistence type="predicted"/>
<dbReference type="SUPFAM" id="SSF49562">
    <property type="entry name" value="C2 domain (Calcium/lipid-binding domain, CaLB)"/>
    <property type="match status" value="1"/>
</dbReference>
<evidence type="ECO:0000313" key="9">
    <source>
        <dbReference type="Proteomes" id="UP001318040"/>
    </source>
</evidence>
<evidence type="ECO:0000256" key="3">
    <source>
        <dbReference type="ARBA" id="ARBA00022553"/>
    </source>
</evidence>
<feature type="region of interest" description="Disordered" evidence="6">
    <location>
        <begin position="201"/>
        <end position="282"/>
    </location>
</feature>
<evidence type="ECO:0000259" key="8">
    <source>
        <dbReference type="PROSITE" id="PS51511"/>
    </source>
</evidence>
<dbReference type="InterPro" id="IPR037789">
    <property type="entry name" value="FIP_classI"/>
</dbReference>
<dbReference type="AlphaFoldDB" id="A0AAJ7WLT2"/>
<name>A0AAJ7WLT2_PETMA</name>
<keyword evidence="3" id="KW-0597">Phosphoprotein</keyword>
<evidence type="ECO:0000256" key="6">
    <source>
        <dbReference type="SAM" id="MobiDB-lite"/>
    </source>
</evidence>
<dbReference type="GO" id="GO:0045055">
    <property type="term" value="P:regulated exocytosis"/>
    <property type="evidence" value="ECO:0007669"/>
    <property type="project" value="TreeGrafter"/>
</dbReference>
<dbReference type="PROSITE" id="PS51511">
    <property type="entry name" value="FIP_RBD"/>
    <property type="match status" value="1"/>
</dbReference>
<reference evidence="10" key="1">
    <citation type="submission" date="2025-08" db="UniProtKB">
        <authorList>
            <consortium name="RefSeq"/>
        </authorList>
    </citation>
    <scope>IDENTIFICATION</scope>
    <source>
        <tissue evidence="10">Sperm</tissue>
    </source>
</reference>
<evidence type="ECO:0000256" key="1">
    <source>
        <dbReference type="ARBA" id="ARBA00004172"/>
    </source>
</evidence>
<evidence type="ECO:0000313" key="10">
    <source>
        <dbReference type="RefSeq" id="XP_032802461.1"/>
    </source>
</evidence>
<keyword evidence="4" id="KW-0967">Endosome</keyword>
<keyword evidence="5" id="KW-0653">Protein transport</keyword>
<dbReference type="GO" id="GO:0031267">
    <property type="term" value="F:small GTPase binding"/>
    <property type="evidence" value="ECO:0007669"/>
    <property type="project" value="InterPro"/>
</dbReference>
<keyword evidence="9" id="KW-1185">Reference proteome</keyword>
<dbReference type="Proteomes" id="UP001318040">
    <property type="component" value="Chromosome 4"/>
</dbReference>
<protein>
    <submittedName>
        <fullName evidence="10">Rab11 family-interacting protein 1-like isoform X2</fullName>
    </submittedName>
</protein>
<sequence length="382" mass="41583">MAWHPTHVNVLVRQARSLGREANAYVTFSLGTQLYRTSVQGPSCDPKWLEECTLDIERWSGGDGNGEAAVHDAADEREGGRAKKAKARHSPLLVLAVMHRVTLGADKCLGKVVLALEEIYRDKARARAAWHALVGGRGDTAGGRGELEVTISFLRSTRTGEGASGAGEDMKNGPKESVASPRRMSLARSMSDLVSRRLAGAPLDEPADADTHTHRRSSSASNHFTPADPKSKLARSNSAVEGHGTDAPTADNGGGVEFETRPPGHASLGKPSIRPQLWPRPPEAQGRLLFRNRAQPREGPTGAQQQRELATASMHASLDNEKLRNLSRADLVALIIHHKEDLVAKDDLIRSMEDYIDTLLLRVMEHTPCLLRVPYTPCSPRR</sequence>
<dbReference type="Gene3D" id="2.60.40.150">
    <property type="entry name" value="C2 domain"/>
    <property type="match status" value="1"/>
</dbReference>
<dbReference type="SUPFAM" id="SSF144270">
    <property type="entry name" value="Eferin C-derminal domain-like"/>
    <property type="match status" value="1"/>
</dbReference>
<dbReference type="InterPro" id="IPR019018">
    <property type="entry name" value="Rab-bd_FIP-RBD"/>
</dbReference>
<feature type="domain" description="FIP-RBD" evidence="8">
    <location>
        <begin position="312"/>
        <end position="374"/>
    </location>
</feature>
<dbReference type="PANTHER" id="PTHR15746:SF23">
    <property type="entry name" value="RAB11 INTERACTING PROTEIN, ISOFORM A"/>
    <property type="match status" value="1"/>
</dbReference>
<evidence type="ECO:0000256" key="4">
    <source>
        <dbReference type="ARBA" id="ARBA00022753"/>
    </source>
</evidence>
<accession>A0AAJ7WLT2</accession>
<evidence type="ECO:0000256" key="2">
    <source>
        <dbReference type="ARBA" id="ARBA00022448"/>
    </source>
</evidence>
<feature type="domain" description="C2" evidence="7">
    <location>
        <begin position="1"/>
        <end position="131"/>
    </location>
</feature>
<feature type="region of interest" description="Disordered" evidence="6">
    <location>
        <begin position="63"/>
        <end position="84"/>
    </location>
</feature>
<dbReference type="PANTHER" id="PTHR15746">
    <property type="entry name" value="RAB11-RELATED"/>
    <property type="match status" value="1"/>
</dbReference>
<dbReference type="GO" id="GO:0015031">
    <property type="term" value="P:protein transport"/>
    <property type="evidence" value="ECO:0007669"/>
    <property type="project" value="UniProtKB-KW"/>
</dbReference>
<dbReference type="InterPro" id="IPR035892">
    <property type="entry name" value="C2_domain_sf"/>
</dbReference>